<dbReference type="InterPro" id="IPR002716">
    <property type="entry name" value="PIN_dom"/>
</dbReference>
<dbReference type="InterPro" id="IPR029060">
    <property type="entry name" value="PIN-like_dom_sf"/>
</dbReference>
<dbReference type="OrthoDB" id="9773137at2"/>
<dbReference type="GO" id="GO:0005829">
    <property type="term" value="C:cytosol"/>
    <property type="evidence" value="ECO:0007669"/>
    <property type="project" value="TreeGrafter"/>
</dbReference>
<dbReference type="Pfam" id="PF13638">
    <property type="entry name" value="PIN_4"/>
    <property type="match status" value="1"/>
</dbReference>
<dbReference type="Gene3D" id="3.40.50.1010">
    <property type="entry name" value="5'-nuclease"/>
    <property type="match status" value="1"/>
</dbReference>
<evidence type="ECO:0000313" key="5">
    <source>
        <dbReference type="EMBL" id="OMD50520.1"/>
    </source>
</evidence>
<dbReference type="Pfam" id="PF02562">
    <property type="entry name" value="PhoH"/>
    <property type="match status" value="1"/>
</dbReference>
<dbReference type="SUPFAM" id="SSF88723">
    <property type="entry name" value="PIN domain-like"/>
    <property type="match status" value="1"/>
</dbReference>
<evidence type="ECO:0000256" key="3">
    <source>
        <dbReference type="ARBA" id="ARBA00046345"/>
    </source>
</evidence>
<dbReference type="Proteomes" id="UP000187313">
    <property type="component" value="Unassembled WGS sequence"/>
</dbReference>
<dbReference type="Gene3D" id="3.40.50.300">
    <property type="entry name" value="P-loop containing nucleotide triphosphate hydrolases"/>
    <property type="match status" value="1"/>
</dbReference>
<evidence type="ECO:0000313" key="8">
    <source>
        <dbReference type="Proteomes" id="UP000187425"/>
    </source>
</evidence>
<reference evidence="6 8" key="1">
    <citation type="submission" date="2016-11" db="EMBL/GenBank/DDBJ databases">
        <title>Paenibacillus species isolates.</title>
        <authorList>
            <person name="Beno S.M."/>
        </authorList>
    </citation>
    <scope>NUCLEOTIDE SEQUENCE [LARGE SCALE GENOMIC DNA]</scope>
    <source>
        <strain evidence="6 8">FSL H7-0443</strain>
        <strain evidence="5 7">FSL R5-0923</strain>
    </source>
</reference>
<comment type="caution">
    <text evidence="6">The sequence shown here is derived from an EMBL/GenBank/DDBJ whole genome shotgun (WGS) entry which is preliminary data.</text>
</comment>
<gene>
    <name evidence="5" type="ORF">BSK51_16270</name>
    <name evidence="6" type="ORF">BSK65_13505</name>
</gene>
<dbReference type="GO" id="GO:0005524">
    <property type="term" value="F:ATP binding"/>
    <property type="evidence" value="ECO:0007669"/>
    <property type="project" value="UniProtKB-KW"/>
</dbReference>
<evidence type="ECO:0000256" key="1">
    <source>
        <dbReference type="ARBA" id="ARBA00022741"/>
    </source>
</evidence>
<comment type="similarity">
    <text evidence="3">In the N-terminal section; belongs to the PINc/VapC protein family.</text>
</comment>
<organism evidence="6 8">
    <name type="scientific">Paenibacillus odorifer</name>
    <dbReference type="NCBI Taxonomy" id="189426"/>
    <lineage>
        <taxon>Bacteria</taxon>
        <taxon>Bacillati</taxon>
        <taxon>Bacillota</taxon>
        <taxon>Bacilli</taxon>
        <taxon>Bacillales</taxon>
        <taxon>Paenibacillaceae</taxon>
        <taxon>Paenibacillus</taxon>
    </lineage>
</organism>
<dbReference type="CDD" id="cd09883">
    <property type="entry name" value="PIN_VapC_PhoHL-ATPase"/>
    <property type="match status" value="1"/>
</dbReference>
<sequence length="443" mass="49497">MNKIFVLDTNVLLHDPNSIFSFKEHEVVIPAVVLEEIDSKKRNADEIGRNARTVSRLLDGLRELGHLHSGVELEHGGKLKVELNHRSFVKVQEMFGEVSNDNRILAVALNYLIEEKEKPDPRPVVLVSKDVLVRIKADVLGITPEDYLSDRTGDLNELYTGYQSLQVHPALIDEYYSHRSLTVKQLGLSYPLYPHEFVILKDEIGTGKSALLKVNSDATRLEPLYLGNDSVWGISARNAQQRMALELLLNDEIPLVTITGKAGTGKTLLALAAGLFKVEDEHKYKKLLIARPVVPMGKDIGYLPGEKDEKLRPWMQPIYDNLEFLFDTKKAGDIDKILMGLGSIQVEALTYIRGRSIPAQFIIIDEAQNLSRHEVKTIVSRAGEGSKVILMGDPEQIDHPYLDAASNGLSYIVEKFKQQGISGHITLEKGERSRLAQLAADLL</sequence>
<protein>
    <recommendedName>
        <fullName evidence="4">PIN domain-containing protein</fullName>
    </recommendedName>
</protein>
<dbReference type="EMBL" id="MPTD01000010">
    <property type="protein sequence ID" value="OMD50520.1"/>
    <property type="molecule type" value="Genomic_DNA"/>
</dbReference>
<feature type="domain" description="PIN" evidence="4">
    <location>
        <begin position="3"/>
        <end position="135"/>
    </location>
</feature>
<dbReference type="FunFam" id="3.40.50.1010:FF:000007">
    <property type="entry name" value="PhoH family protein"/>
    <property type="match status" value="1"/>
</dbReference>
<dbReference type="PANTHER" id="PTHR30473">
    <property type="entry name" value="PROTEIN PHOH"/>
    <property type="match status" value="1"/>
</dbReference>
<evidence type="ECO:0000259" key="4">
    <source>
        <dbReference type="SMART" id="SM00670"/>
    </source>
</evidence>
<keyword evidence="2" id="KW-0067">ATP-binding</keyword>
<dbReference type="EMBL" id="MPTW01000006">
    <property type="protein sequence ID" value="OME69928.1"/>
    <property type="molecule type" value="Genomic_DNA"/>
</dbReference>
<name>A0A1R0ZGW5_9BACL</name>
<dbReference type="Proteomes" id="UP000187425">
    <property type="component" value="Unassembled WGS sequence"/>
</dbReference>
<dbReference type="PANTHER" id="PTHR30473:SF2">
    <property type="entry name" value="PIN DOMAIN-CONTAINING PROTEIN"/>
    <property type="match status" value="1"/>
</dbReference>
<dbReference type="FunFam" id="3.40.50.300:FF:000013">
    <property type="entry name" value="PhoH family ATPase"/>
    <property type="match status" value="1"/>
</dbReference>
<dbReference type="InterPro" id="IPR003714">
    <property type="entry name" value="PhoH"/>
</dbReference>
<accession>A0A1R0ZGW5</accession>
<dbReference type="AlphaFoldDB" id="A0A1R0ZGW5"/>
<dbReference type="InterPro" id="IPR027417">
    <property type="entry name" value="P-loop_NTPase"/>
</dbReference>
<evidence type="ECO:0000313" key="7">
    <source>
        <dbReference type="Proteomes" id="UP000187313"/>
    </source>
</evidence>
<keyword evidence="7" id="KW-1185">Reference proteome</keyword>
<evidence type="ECO:0000313" key="6">
    <source>
        <dbReference type="EMBL" id="OME69928.1"/>
    </source>
</evidence>
<dbReference type="SUPFAM" id="SSF52540">
    <property type="entry name" value="P-loop containing nucleoside triphosphate hydrolases"/>
    <property type="match status" value="1"/>
</dbReference>
<dbReference type="RefSeq" id="WP_042190890.1">
    <property type="nucleotide sequence ID" value="NZ_MPTD01000010.1"/>
</dbReference>
<proteinExistence type="inferred from homology"/>
<keyword evidence="1" id="KW-0547">Nucleotide-binding</keyword>
<dbReference type="SMART" id="SM00670">
    <property type="entry name" value="PINc"/>
    <property type="match status" value="1"/>
</dbReference>
<evidence type="ECO:0000256" key="2">
    <source>
        <dbReference type="ARBA" id="ARBA00022840"/>
    </source>
</evidence>
<dbReference type="InterPro" id="IPR051451">
    <property type="entry name" value="PhoH2-like"/>
</dbReference>